<dbReference type="EMBL" id="CAUYUE010000008">
    <property type="protein sequence ID" value="CAK0783150.1"/>
    <property type="molecule type" value="Genomic_DNA"/>
</dbReference>
<keyword evidence="3" id="KW-1185">Reference proteome</keyword>
<dbReference type="AlphaFoldDB" id="A0AAV1IA35"/>
<feature type="region of interest" description="Disordered" evidence="1">
    <location>
        <begin position="47"/>
        <end position="157"/>
    </location>
</feature>
<sequence>MPALNGSTAKLRELREKHVRKTQARLTQKMRARRKTAKCAALADSSIGKVRKAPAKRTASVLCEEQEESPAQPSKAETEHRAVPDQMDHGAAAAGRGLKQVSQGLLTPAVKPPAHTSMPQKSGRAHALGPQEQAATSEAASASAQQSAAVQPQQSSAAMQPPLLGDRLAGHLRQERAGLPLDSNAAAGAPAIASAPSAAACPHQAGASAAVTPHNHPQPQAPLAWQATALAAAHLRAAESSAAPAAASQPSAQHASSSAAAAAPQADAGSAAPPNKPAPRKEALQMLVNQGVKLEDGDLALSAVPCKEDNPEEWAISAIEWMTTQMDIRGEIEDLESAMQVSLREAEQEKQKQKPVADMTDQELLQHFRGSFLIPKLKGSASADLMFQSPLRTHVLALLELEHKACRWYPSAGTKAYFLRLGDLCQAKGAPSAQCPQHGEDLIKRQKAEAAPNGQPSIAGAELAAPAGLLAFFNLKAKELQHGLFQMPETSGEVPAIFMDADCAVGDSAVTAGGAAQEELVFDGDAIVLE</sequence>
<accession>A0AAV1IA35</accession>
<evidence type="ECO:0000313" key="3">
    <source>
        <dbReference type="Proteomes" id="UP001314263"/>
    </source>
</evidence>
<gene>
    <name evidence="2" type="ORF">CVIRNUC_006347</name>
</gene>
<evidence type="ECO:0000313" key="2">
    <source>
        <dbReference type="EMBL" id="CAK0783150.1"/>
    </source>
</evidence>
<evidence type="ECO:0000256" key="1">
    <source>
        <dbReference type="SAM" id="MobiDB-lite"/>
    </source>
</evidence>
<organism evidence="2 3">
    <name type="scientific">Coccomyxa viridis</name>
    <dbReference type="NCBI Taxonomy" id="1274662"/>
    <lineage>
        <taxon>Eukaryota</taxon>
        <taxon>Viridiplantae</taxon>
        <taxon>Chlorophyta</taxon>
        <taxon>core chlorophytes</taxon>
        <taxon>Trebouxiophyceae</taxon>
        <taxon>Trebouxiophyceae incertae sedis</taxon>
        <taxon>Coccomyxaceae</taxon>
        <taxon>Coccomyxa</taxon>
    </lineage>
</organism>
<feature type="compositionally biased region" description="Basic and acidic residues" evidence="1">
    <location>
        <begin position="76"/>
        <end position="88"/>
    </location>
</feature>
<feature type="region of interest" description="Disordered" evidence="1">
    <location>
        <begin position="241"/>
        <end position="279"/>
    </location>
</feature>
<reference evidence="2 3" key="1">
    <citation type="submission" date="2023-10" db="EMBL/GenBank/DDBJ databases">
        <authorList>
            <person name="Maclean D."/>
            <person name="Macfadyen A."/>
        </authorList>
    </citation>
    <scope>NUCLEOTIDE SEQUENCE [LARGE SCALE GENOMIC DNA]</scope>
</reference>
<feature type="compositionally biased region" description="Low complexity" evidence="1">
    <location>
        <begin position="241"/>
        <end position="273"/>
    </location>
</feature>
<proteinExistence type="predicted"/>
<name>A0AAV1IA35_9CHLO</name>
<dbReference type="Proteomes" id="UP001314263">
    <property type="component" value="Unassembled WGS sequence"/>
</dbReference>
<protein>
    <submittedName>
        <fullName evidence="2">Uncharacterized protein</fullName>
    </submittedName>
</protein>
<comment type="caution">
    <text evidence="2">The sequence shown here is derived from an EMBL/GenBank/DDBJ whole genome shotgun (WGS) entry which is preliminary data.</text>
</comment>
<feature type="compositionally biased region" description="Low complexity" evidence="1">
    <location>
        <begin position="130"/>
        <end position="157"/>
    </location>
</feature>